<gene>
    <name evidence="2" type="ORF">PMACD_LOCUS8175</name>
</gene>
<sequence length="106" mass="11826">MFRRRAIEYGHESSGFASVCTQRVRLRAWRGRLKRRDSGVATRSHISTRPRRLSRPRPSRGQGRARSSATSSTDTANFAKAVTASTSGCRRPQIAPSQSLHNDRSS</sequence>
<organism evidence="2 3">
    <name type="scientific">Pieris macdunnoughi</name>
    <dbReference type="NCBI Taxonomy" id="345717"/>
    <lineage>
        <taxon>Eukaryota</taxon>
        <taxon>Metazoa</taxon>
        <taxon>Ecdysozoa</taxon>
        <taxon>Arthropoda</taxon>
        <taxon>Hexapoda</taxon>
        <taxon>Insecta</taxon>
        <taxon>Pterygota</taxon>
        <taxon>Neoptera</taxon>
        <taxon>Endopterygota</taxon>
        <taxon>Lepidoptera</taxon>
        <taxon>Glossata</taxon>
        <taxon>Ditrysia</taxon>
        <taxon>Papilionoidea</taxon>
        <taxon>Pieridae</taxon>
        <taxon>Pierinae</taxon>
        <taxon>Pieris</taxon>
    </lineage>
</organism>
<name>A0A821SRN8_9NEOP</name>
<dbReference type="AlphaFoldDB" id="A0A821SRN8"/>
<reference evidence="2" key="1">
    <citation type="submission" date="2021-02" db="EMBL/GenBank/DDBJ databases">
        <authorList>
            <person name="Steward A R."/>
        </authorList>
    </citation>
    <scope>NUCLEOTIDE SEQUENCE</scope>
</reference>
<feature type="region of interest" description="Disordered" evidence="1">
    <location>
        <begin position="34"/>
        <end position="106"/>
    </location>
</feature>
<feature type="compositionally biased region" description="Low complexity" evidence="1">
    <location>
        <begin position="59"/>
        <end position="73"/>
    </location>
</feature>
<feature type="compositionally biased region" description="Basic residues" evidence="1">
    <location>
        <begin position="46"/>
        <end position="58"/>
    </location>
</feature>
<proteinExistence type="predicted"/>
<evidence type="ECO:0000313" key="2">
    <source>
        <dbReference type="EMBL" id="CAF4864238.1"/>
    </source>
</evidence>
<evidence type="ECO:0000313" key="3">
    <source>
        <dbReference type="Proteomes" id="UP000663880"/>
    </source>
</evidence>
<accession>A0A821SRN8</accession>
<dbReference type="EMBL" id="CAJOBZ010000021">
    <property type="protein sequence ID" value="CAF4864238.1"/>
    <property type="molecule type" value="Genomic_DNA"/>
</dbReference>
<evidence type="ECO:0000256" key="1">
    <source>
        <dbReference type="SAM" id="MobiDB-lite"/>
    </source>
</evidence>
<keyword evidence="3" id="KW-1185">Reference proteome</keyword>
<dbReference type="Proteomes" id="UP000663880">
    <property type="component" value="Unassembled WGS sequence"/>
</dbReference>
<comment type="caution">
    <text evidence="2">The sequence shown here is derived from an EMBL/GenBank/DDBJ whole genome shotgun (WGS) entry which is preliminary data.</text>
</comment>
<protein>
    <submittedName>
        <fullName evidence="2">Uncharacterized protein</fullName>
    </submittedName>
</protein>